<comment type="caution">
    <text evidence="5">The sequence shown here is derived from an EMBL/GenBank/DDBJ whole genome shotgun (WGS) entry which is preliminary data.</text>
</comment>
<dbReference type="EMBL" id="QXIS01000006">
    <property type="protein sequence ID" value="RIE06703.1"/>
    <property type="molecule type" value="Genomic_DNA"/>
</dbReference>
<dbReference type="InterPro" id="IPR051312">
    <property type="entry name" value="Diverse_Substr_Oxidored"/>
</dbReference>
<dbReference type="PANTHER" id="PTHR42659:SF2">
    <property type="entry name" value="XANTHINE DEHYDROGENASE SUBUNIT C-RELATED"/>
    <property type="match status" value="1"/>
</dbReference>
<reference evidence="5 6" key="1">
    <citation type="submission" date="2018-09" db="EMBL/GenBank/DDBJ databases">
        <title>Discovery and Ecogenomic Context for Candidatus Cryosericales, a Global Caldiserica Order Active in Thawing Permafrost.</title>
        <authorList>
            <person name="Martinez M.A."/>
            <person name="Woodcroft B.J."/>
            <person name="Ignacio Espinoza J.C."/>
            <person name="Zayed A."/>
            <person name="Singleton C.M."/>
            <person name="Boyd J."/>
            <person name="Li Y.-F."/>
            <person name="Purvine S."/>
            <person name="Maughan H."/>
            <person name="Hodgkins S.B."/>
            <person name="Anderson D."/>
            <person name="Sederholm M."/>
            <person name="Temperton B."/>
            <person name="Saleska S.R."/>
            <person name="Tyson G.W."/>
            <person name="Rich V.I."/>
        </authorList>
    </citation>
    <scope>NUCLEOTIDE SEQUENCE [LARGE SCALE GENOMIC DNA]</scope>
    <source>
        <strain evidence="5 6">SMC7</strain>
    </source>
</reference>
<keyword evidence="1" id="KW-0285">Flavoprotein</keyword>
<keyword evidence="6" id="KW-1185">Reference proteome</keyword>
<keyword evidence="3" id="KW-0560">Oxidoreductase</keyword>
<dbReference type="Gene3D" id="3.30.43.10">
    <property type="entry name" value="Uridine Diphospho-n-acetylenolpyruvylglucosamine Reductase, domain 2"/>
    <property type="match status" value="1"/>
</dbReference>
<dbReference type="Pfam" id="PF03450">
    <property type="entry name" value="CO_deh_flav_C"/>
    <property type="match status" value="1"/>
</dbReference>
<evidence type="ECO:0000313" key="6">
    <source>
        <dbReference type="Proteomes" id="UP000266328"/>
    </source>
</evidence>
<sequence length="293" mass="31401">MIKELEYHAAHDLKEALELAEQFGPRKRFLSGGTDMTVRLKEGLVKEDIIVDLSHVAELRFVREESGVVHVGAGATHADLSASPIVRQHGLALALAASRVGGPQIRNMGTIGGNVANASPAGDTIPALIVLDAVVSITSRTGTREVPIIDFFTGPGRSVLAAEELVTEFHFPATGPGELSAFGKLGARQAMTISTANVAFYFRIGGDRRIVEARIAFGSVAPTVVRAHKTEQMFCQLPPLLSWDAIRGAAQMAWKEVAPIDDLRATAVYRKEAVVGLLAEAAYEALASCWHER</sequence>
<evidence type="ECO:0000259" key="4">
    <source>
        <dbReference type="PROSITE" id="PS51387"/>
    </source>
</evidence>
<dbReference type="AlphaFoldDB" id="A0A398CW07"/>
<organism evidence="5 6">
    <name type="scientific">Candidatus Cryosericum terrychapinii</name>
    <dbReference type="NCBI Taxonomy" id="2290919"/>
    <lineage>
        <taxon>Bacteria</taxon>
        <taxon>Pseudomonadati</taxon>
        <taxon>Caldisericota/Cryosericota group</taxon>
        <taxon>Candidatus Cryosericota</taxon>
        <taxon>Candidatus Cryosericia</taxon>
        <taxon>Candidatus Cryosericales</taxon>
        <taxon>Candidatus Cryosericaceae</taxon>
        <taxon>Candidatus Cryosericum</taxon>
    </lineage>
</organism>
<dbReference type="PROSITE" id="PS51387">
    <property type="entry name" value="FAD_PCMH"/>
    <property type="match status" value="1"/>
</dbReference>
<dbReference type="Proteomes" id="UP000266328">
    <property type="component" value="Unassembled WGS sequence"/>
</dbReference>
<evidence type="ECO:0000256" key="3">
    <source>
        <dbReference type="ARBA" id="ARBA00023002"/>
    </source>
</evidence>
<evidence type="ECO:0000256" key="1">
    <source>
        <dbReference type="ARBA" id="ARBA00022630"/>
    </source>
</evidence>
<proteinExistence type="predicted"/>
<dbReference type="InterPro" id="IPR036318">
    <property type="entry name" value="FAD-bd_PCMH-like_sf"/>
</dbReference>
<dbReference type="InterPro" id="IPR016166">
    <property type="entry name" value="FAD-bd_PCMH"/>
</dbReference>
<dbReference type="InterPro" id="IPR005107">
    <property type="entry name" value="CO_DH_flav_C"/>
</dbReference>
<dbReference type="OrthoDB" id="9774454at2"/>
<protein>
    <submittedName>
        <fullName evidence="5">Xanthine dehydrogenase family protein subunit M</fullName>
    </submittedName>
</protein>
<name>A0A398CW07_9BACT</name>
<dbReference type="InterPro" id="IPR036683">
    <property type="entry name" value="CO_DH_flav_C_dom_sf"/>
</dbReference>
<dbReference type="SUPFAM" id="SSF56176">
    <property type="entry name" value="FAD-binding/transporter-associated domain-like"/>
    <property type="match status" value="1"/>
</dbReference>
<evidence type="ECO:0000256" key="2">
    <source>
        <dbReference type="ARBA" id="ARBA00022827"/>
    </source>
</evidence>
<accession>A0A398CW07</accession>
<dbReference type="Pfam" id="PF00941">
    <property type="entry name" value="FAD_binding_5"/>
    <property type="match status" value="1"/>
</dbReference>
<dbReference type="InterPro" id="IPR016169">
    <property type="entry name" value="FAD-bd_PCMH_sub2"/>
</dbReference>
<dbReference type="FunFam" id="3.30.465.10:FF:000017">
    <property type="entry name" value="Xanthine dehydrogenase, FAD binding subunit"/>
    <property type="match status" value="1"/>
</dbReference>
<dbReference type="InterPro" id="IPR002346">
    <property type="entry name" value="Mopterin_DH_FAD-bd"/>
</dbReference>
<gene>
    <name evidence="5" type="ORF">SMC7_01465</name>
</gene>
<dbReference type="SMART" id="SM01092">
    <property type="entry name" value="CO_deh_flav_C"/>
    <property type="match status" value="1"/>
</dbReference>
<dbReference type="PANTHER" id="PTHR42659">
    <property type="entry name" value="XANTHINE DEHYDROGENASE SUBUNIT C-RELATED"/>
    <property type="match status" value="1"/>
</dbReference>
<dbReference type="Gene3D" id="3.30.465.10">
    <property type="match status" value="1"/>
</dbReference>
<evidence type="ECO:0000313" key="5">
    <source>
        <dbReference type="EMBL" id="RIE06703.1"/>
    </source>
</evidence>
<dbReference type="Gene3D" id="3.30.390.50">
    <property type="entry name" value="CO dehydrogenase flavoprotein, C-terminal domain"/>
    <property type="match status" value="1"/>
</dbReference>
<dbReference type="InterPro" id="IPR016167">
    <property type="entry name" value="FAD-bd_PCMH_sub1"/>
</dbReference>
<dbReference type="GO" id="GO:0071949">
    <property type="term" value="F:FAD binding"/>
    <property type="evidence" value="ECO:0007669"/>
    <property type="project" value="InterPro"/>
</dbReference>
<dbReference type="RefSeq" id="WP_119088605.1">
    <property type="nucleotide sequence ID" value="NZ_QXIS01000006.1"/>
</dbReference>
<feature type="domain" description="FAD-binding PCMH-type" evidence="4">
    <location>
        <begin position="1"/>
        <end position="176"/>
    </location>
</feature>
<dbReference type="GO" id="GO:0016491">
    <property type="term" value="F:oxidoreductase activity"/>
    <property type="evidence" value="ECO:0007669"/>
    <property type="project" value="UniProtKB-KW"/>
</dbReference>
<keyword evidence="2" id="KW-0274">FAD</keyword>
<dbReference type="SUPFAM" id="SSF55447">
    <property type="entry name" value="CO dehydrogenase flavoprotein C-terminal domain-like"/>
    <property type="match status" value="1"/>
</dbReference>